<feature type="binding site" evidence="7 8">
    <location>
        <position position="79"/>
    </location>
    <ligand>
        <name>S-adenosyl-L-methionine</name>
        <dbReference type="ChEBI" id="CHEBI:59789"/>
    </ligand>
</feature>
<dbReference type="InterPro" id="IPR011530">
    <property type="entry name" value="rRNA_adenine_dimethylase"/>
</dbReference>
<keyword evidence="3 7" id="KW-0489">Methyltransferase</keyword>
<dbReference type="SUPFAM" id="SSF53335">
    <property type="entry name" value="S-adenosyl-L-methionine-dependent methyltransferases"/>
    <property type="match status" value="1"/>
</dbReference>
<evidence type="ECO:0000256" key="2">
    <source>
        <dbReference type="ARBA" id="ARBA00022552"/>
    </source>
</evidence>
<keyword evidence="4 7" id="KW-0808">Transferase</keyword>
<keyword evidence="1 7" id="KW-0963">Cytoplasm</keyword>
<feature type="binding site" evidence="7 8">
    <location>
        <position position="33"/>
    </location>
    <ligand>
        <name>S-adenosyl-L-methionine</name>
        <dbReference type="ChEBI" id="CHEBI:59789"/>
    </ligand>
</feature>
<evidence type="ECO:0000256" key="6">
    <source>
        <dbReference type="ARBA" id="ARBA00022884"/>
    </source>
</evidence>
<feature type="binding site" evidence="7 8">
    <location>
        <position position="129"/>
    </location>
    <ligand>
        <name>S-adenosyl-L-methionine</name>
        <dbReference type="ChEBI" id="CHEBI:59789"/>
    </ligand>
</feature>
<dbReference type="EMBL" id="AVBG01000019">
    <property type="protein sequence ID" value="KGP89921.1"/>
    <property type="molecule type" value="Genomic_DNA"/>
</dbReference>
<sequence length="292" mass="33057">MSDYKAIATPVRTKAILEKYGFSFKKSLGQNFLIDANTLENIVNHAGVTRESGAIEIGPGIGALTEQLARKADKVLAFEIDQRLLPILDDTLHDYDNVSVIHQDILQANVQETIREYFKEGQPVHVVANLPYYITTPILMNLLMERLPIESITVMIQKEVADRMAASPNSKAYGSLSIAVQYYTEAKVVMDVPRTVFMPQPNVGSAVLRLAMRDEPPVSVDNEPFFFDLVRASFGQRRKTIMNNLSRHFKDRFSKDDIRDVLEKSDIEGRRRGESLSIEEFARLANTFYRAL</sequence>
<dbReference type="PANTHER" id="PTHR11727">
    <property type="entry name" value="DIMETHYLADENOSINE TRANSFERASE"/>
    <property type="match status" value="1"/>
</dbReference>
<dbReference type="NCBIfam" id="TIGR00755">
    <property type="entry name" value="ksgA"/>
    <property type="match status" value="1"/>
</dbReference>
<dbReference type="EC" id="2.1.1.182" evidence="7"/>
<dbReference type="PROSITE" id="PS01131">
    <property type="entry name" value="RRNA_A_DIMETH"/>
    <property type="match status" value="1"/>
</dbReference>
<dbReference type="eggNOG" id="COG0030">
    <property type="taxonomic scope" value="Bacteria"/>
</dbReference>
<accession>A0A0A2UTW0</accession>
<dbReference type="InterPro" id="IPR029063">
    <property type="entry name" value="SAM-dependent_MTases_sf"/>
</dbReference>
<comment type="subcellular location">
    <subcellularLocation>
        <location evidence="7">Cytoplasm</location>
    </subcellularLocation>
</comment>
<comment type="similarity">
    <text evidence="7">Belongs to the class I-like SAM-binding methyltransferase superfamily. rRNA adenine N(6)-methyltransferase family. RsmA subfamily.</text>
</comment>
<dbReference type="GO" id="GO:0005829">
    <property type="term" value="C:cytosol"/>
    <property type="evidence" value="ECO:0007669"/>
    <property type="project" value="TreeGrafter"/>
</dbReference>
<dbReference type="PROSITE" id="PS51689">
    <property type="entry name" value="SAM_RNA_A_N6_MT"/>
    <property type="match status" value="1"/>
</dbReference>
<dbReference type="InterPro" id="IPR023165">
    <property type="entry name" value="rRNA_Ade_diMease-like_C"/>
</dbReference>
<dbReference type="Proteomes" id="UP000030153">
    <property type="component" value="Unassembled WGS sequence"/>
</dbReference>
<keyword evidence="5 7" id="KW-0949">S-adenosyl-L-methionine</keyword>
<protein>
    <recommendedName>
        <fullName evidence="7">Ribosomal RNA small subunit methyltransferase A</fullName>
        <ecNumber evidence="7">2.1.1.182</ecNumber>
    </recommendedName>
    <alternativeName>
        <fullName evidence="7">16S rRNA (adenine(1518)-N(6)/adenine(1519)-N(6))-dimethyltransferase</fullName>
    </alternativeName>
    <alternativeName>
        <fullName evidence="7">16S rRNA dimethyladenosine transferase</fullName>
    </alternativeName>
    <alternativeName>
        <fullName evidence="7">16S rRNA dimethylase</fullName>
    </alternativeName>
    <alternativeName>
        <fullName evidence="7">S-adenosylmethionine-6-N', N'-adenosyl(rRNA) dimethyltransferase</fullName>
    </alternativeName>
</protein>
<gene>
    <name evidence="7" type="primary">rsmA</name>
    <name evidence="7" type="synonym">ksgA</name>
    <name evidence="10" type="ORF">N780_09800</name>
</gene>
<keyword evidence="11" id="KW-1185">Reference proteome</keyword>
<dbReference type="InterPro" id="IPR001737">
    <property type="entry name" value="KsgA/Erm"/>
</dbReference>
<dbReference type="HAMAP" id="MF_00607">
    <property type="entry name" value="16SrRNA_methyltr_A"/>
    <property type="match status" value="1"/>
</dbReference>
<evidence type="ECO:0000256" key="3">
    <source>
        <dbReference type="ARBA" id="ARBA00022603"/>
    </source>
</evidence>
<keyword evidence="6 7" id="KW-0694">RNA-binding</keyword>
<evidence type="ECO:0000259" key="9">
    <source>
        <dbReference type="SMART" id="SM00650"/>
    </source>
</evidence>
<organism evidence="10 11">
    <name type="scientific">Pontibacillus chungwhensis BH030062</name>
    <dbReference type="NCBI Taxonomy" id="1385513"/>
    <lineage>
        <taxon>Bacteria</taxon>
        <taxon>Bacillati</taxon>
        <taxon>Bacillota</taxon>
        <taxon>Bacilli</taxon>
        <taxon>Bacillales</taxon>
        <taxon>Bacillaceae</taxon>
        <taxon>Pontibacillus</taxon>
    </lineage>
</organism>
<evidence type="ECO:0000256" key="1">
    <source>
        <dbReference type="ARBA" id="ARBA00022490"/>
    </source>
</evidence>
<evidence type="ECO:0000256" key="8">
    <source>
        <dbReference type="PROSITE-ProRule" id="PRU01026"/>
    </source>
</evidence>
<evidence type="ECO:0000256" key="7">
    <source>
        <dbReference type="HAMAP-Rule" id="MF_00607"/>
    </source>
</evidence>
<evidence type="ECO:0000256" key="4">
    <source>
        <dbReference type="ARBA" id="ARBA00022679"/>
    </source>
</evidence>
<dbReference type="CDD" id="cd02440">
    <property type="entry name" value="AdoMet_MTases"/>
    <property type="match status" value="1"/>
</dbReference>
<dbReference type="InterPro" id="IPR020598">
    <property type="entry name" value="rRNA_Ade_methylase_Trfase_N"/>
</dbReference>
<comment type="function">
    <text evidence="7">Specifically dimethylates two adjacent adenosines (A1518 and A1519) in the loop of a conserved hairpin near the 3'-end of 16S rRNA in the 30S particle. May play a critical role in biogenesis of 30S subunits.</text>
</comment>
<dbReference type="OrthoDB" id="9814755at2"/>
<evidence type="ECO:0000313" key="11">
    <source>
        <dbReference type="Proteomes" id="UP000030153"/>
    </source>
</evidence>
<dbReference type="RefSeq" id="WP_036787233.1">
    <property type="nucleotide sequence ID" value="NZ_AVBG01000019.1"/>
</dbReference>
<dbReference type="AlphaFoldDB" id="A0A0A2UTW0"/>
<dbReference type="FunFam" id="3.40.50.150:FF:000023">
    <property type="entry name" value="Ribosomal RNA small subunit methyltransferase A"/>
    <property type="match status" value="1"/>
</dbReference>
<dbReference type="GO" id="GO:0003723">
    <property type="term" value="F:RNA binding"/>
    <property type="evidence" value="ECO:0007669"/>
    <property type="project" value="UniProtKB-UniRule"/>
</dbReference>
<dbReference type="InterPro" id="IPR020596">
    <property type="entry name" value="rRNA_Ade_Mease_Trfase_CS"/>
</dbReference>
<dbReference type="Pfam" id="PF00398">
    <property type="entry name" value="RrnaAD"/>
    <property type="match status" value="1"/>
</dbReference>
<dbReference type="Gene3D" id="3.40.50.150">
    <property type="entry name" value="Vaccinia Virus protein VP39"/>
    <property type="match status" value="1"/>
</dbReference>
<dbReference type="Gene3D" id="1.10.8.100">
    <property type="entry name" value="Ribosomal RNA adenine dimethylase-like, domain 2"/>
    <property type="match status" value="1"/>
</dbReference>
<name>A0A0A2UTW0_9BACI</name>
<feature type="binding site" evidence="7 8">
    <location>
        <position position="58"/>
    </location>
    <ligand>
        <name>S-adenosyl-L-methionine</name>
        <dbReference type="ChEBI" id="CHEBI:59789"/>
    </ligand>
</feature>
<evidence type="ECO:0000313" key="10">
    <source>
        <dbReference type="EMBL" id="KGP89921.1"/>
    </source>
</evidence>
<keyword evidence="2 7" id="KW-0698">rRNA processing</keyword>
<dbReference type="PANTHER" id="PTHR11727:SF7">
    <property type="entry name" value="DIMETHYLADENOSINE TRANSFERASE-RELATED"/>
    <property type="match status" value="1"/>
</dbReference>
<dbReference type="GO" id="GO:0052908">
    <property type="term" value="F:16S rRNA (adenine(1518)-N(6)/adenine(1519)-N(6))-dimethyltransferase activity"/>
    <property type="evidence" value="ECO:0007669"/>
    <property type="project" value="UniProtKB-EC"/>
</dbReference>
<feature type="domain" description="Ribosomal RNA adenine methylase transferase N-terminal" evidence="9">
    <location>
        <begin position="38"/>
        <end position="214"/>
    </location>
</feature>
<feature type="binding site" evidence="7 8">
    <location>
        <position position="104"/>
    </location>
    <ligand>
        <name>S-adenosyl-L-methionine</name>
        <dbReference type="ChEBI" id="CHEBI:59789"/>
    </ligand>
</feature>
<feature type="binding site" evidence="7 8">
    <location>
        <position position="31"/>
    </location>
    <ligand>
        <name>S-adenosyl-L-methionine</name>
        <dbReference type="ChEBI" id="CHEBI:59789"/>
    </ligand>
</feature>
<comment type="catalytic activity">
    <reaction evidence="7">
        <text>adenosine(1518)/adenosine(1519) in 16S rRNA + 4 S-adenosyl-L-methionine = N(6)-dimethyladenosine(1518)/N(6)-dimethyladenosine(1519) in 16S rRNA + 4 S-adenosyl-L-homocysteine + 4 H(+)</text>
        <dbReference type="Rhea" id="RHEA:19609"/>
        <dbReference type="Rhea" id="RHEA-COMP:10232"/>
        <dbReference type="Rhea" id="RHEA-COMP:10233"/>
        <dbReference type="ChEBI" id="CHEBI:15378"/>
        <dbReference type="ChEBI" id="CHEBI:57856"/>
        <dbReference type="ChEBI" id="CHEBI:59789"/>
        <dbReference type="ChEBI" id="CHEBI:74411"/>
        <dbReference type="ChEBI" id="CHEBI:74493"/>
        <dbReference type="EC" id="2.1.1.182"/>
    </reaction>
</comment>
<dbReference type="SMART" id="SM00650">
    <property type="entry name" value="rADc"/>
    <property type="match status" value="1"/>
</dbReference>
<evidence type="ECO:0000256" key="5">
    <source>
        <dbReference type="ARBA" id="ARBA00022691"/>
    </source>
</evidence>
<proteinExistence type="inferred from homology"/>
<comment type="caution">
    <text evidence="10">The sequence shown here is derived from an EMBL/GenBank/DDBJ whole genome shotgun (WGS) entry which is preliminary data.</text>
</comment>
<dbReference type="STRING" id="1385513.N780_09800"/>
<reference evidence="10 11" key="1">
    <citation type="submission" date="2013-08" db="EMBL/GenBank/DDBJ databases">
        <title>Genome of Pontibacillus chungwhensis.</title>
        <authorList>
            <person name="Wang Q."/>
            <person name="Wang G."/>
        </authorList>
    </citation>
    <scope>NUCLEOTIDE SEQUENCE [LARGE SCALE GENOMIC DNA]</scope>
    <source>
        <strain evidence="10 11">BH030062</strain>
    </source>
</reference>